<sequence length="47" mass="5588">MVYVVGRYRLFARRDAPWSILNRMAFIIRHDGGCTMVQPYRAEENQV</sequence>
<reference evidence="1 2" key="1">
    <citation type="submission" date="2020-05" db="EMBL/GenBank/DDBJ databases">
        <title>Distinct polysaccharide utilization as determinants for interspecies competition between intestinal Prevotella spp.</title>
        <authorList>
            <person name="Galvez E.J.C."/>
            <person name="Iljazovic A."/>
            <person name="Strowig T."/>
        </authorList>
    </citation>
    <scope>NUCLEOTIDE SEQUENCE [LARGE SCALE GENOMIC DNA]</scope>
    <source>
        <strain evidence="1 2">PCHR</strain>
    </source>
</reference>
<dbReference type="RefSeq" id="WP_172343598.1">
    <property type="nucleotide sequence ID" value="NZ_CASYYZ010000003.1"/>
</dbReference>
<organism evidence="1 2">
    <name type="scientific">Xylanibacter caecicola</name>
    <dbReference type="NCBI Taxonomy" id="2736294"/>
    <lineage>
        <taxon>Bacteria</taxon>
        <taxon>Pseudomonadati</taxon>
        <taxon>Bacteroidota</taxon>
        <taxon>Bacteroidia</taxon>
        <taxon>Bacteroidales</taxon>
        <taxon>Prevotellaceae</taxon>
        <taxon>Xylanibacter</taxon>
    </lineage>
</organism>
<dbReference type="EMBL" id="JABKKJ010000001">
    <property type="protein sequence ID" value="NPE24073.1"/>
    <property type="molecule type" value="Genomic_DNA"/>
</dbReference>
<evidence type="ECO:0000313" key="1">
    <source>
        <dbReference type="EMBL" id="NPE24073.1"/>
    </source>
</evidence>
<name>A0ABX2AYG5_9BACT</name>
<accession>A0ABX2AYG5</accession>
<gene>
    <name evidence="1" type="ORF">HPS54_00835</name>
</gene>
<keyword evidence="2" id="KW-1185">Reference proteome</keyword>
<protein>
    <submittedName>
        <fullName evidence="1">Uncharacterized protein</fullName>
    </submittedName>
</protein>
<proteinExistence type="predicted"/>
<comment type="caution">
    <text evidence="1">The sequence shown here is derived from an EMBL/GenBank/DDBJ whole genome shotgun (WGS) entry which is preliminary data.</text>
</comment>
<dbReference type="Proteomes" id="UP000820977">
    <property type="component" value="Unassembled WGS sequence"/>
</dbReference>
<evidence type="ECO:0000313" key="2">
    <source>
        <dbReference type="Proteomes" id="UP000820977"/>
    </source>
</evidence>